<dbReference type="PROSITE" id="PS50033">
    <property type="entry name" value="UBX"/>
    <property type="match status" value="1"/>
</dbReference>
<dbReference type="SMART" id="SM00594">
    <property type="entry name" value="UAS"/>
    <property type="match status" value="1"/>
</dbReference>
<accession>A0AAD4QG05</accession>
<evidence type="ECO:0000313" key="4">
    <source>
        <dbReference type="EMBL" id="KAH8996271.1"/>
    </source>
</evidence>
<keyword evidence="5" id="KW-1185">Reference proteome</keyword>
<dbReference type="Gene3D" id="3.10.20.90">
    <property type="entry name" value="Phosphatidylinositol 3-kinase Catalytic Subunit, Chain A, domain 1"/>
    <property type="match status" value="1"/>
</dbReference>
<reference evidence="4" key="1">
    <citation type="submission" date="2022-01" db="EMBL/GenBank/DDBJ databases">
        <title>Comparative genomics reveals a dynamic genome evolution in the ectomycorrhizal milk-cap (Lactarius) mushrooms.</title>
        <authorList>
            <consortium name="DOE Joint Genome Institute"/>
            <person name="Lebreton A."/>
            <person name="Tang N."/>
            <person name="Kuo A."/>
            <person name="LaButti K."/>
            <person name="Drula E."/>
            <person name="Barry K."/>
            <person name="Clum A."/>
            <person name="Lipzen A."/>
            <person name="Mousain D."/>
            <person name="Ng V."/>
            <person name="Wang R."/>
            <person name="Wang X."/>
            <person name="Dai Y."/>
            <person name="Henrissat B."/>
            <person name="Grigoriev I.V."/>
            <person name="Guerin-Laguette A."/>
            <person name="Yu F."/>
            <person name="Martin F.M."/>
        </authorList>
    </citation>
    <scope>NUCLEOTIDE SEQUENCE</scope>
    <source>
        <strain evidence="4">QP</strain>
    </source>
</reference>
<dbReference type="GO" id="GO:0043130">
    <property type="term" value="F:ubiquitin binding"/>
    <property type="evidence" value="ECO:0007669"/>
    <property type="project" value="TreeGrafter"/>
</dbReference>
<dbReference type="SUPFAM" id="SSF54236">
    <property type="entry name" value="Ubiquitin-like"/>
    <property type="match status" value="1"/>
</dbReference>
<dbReference type="Pfam" id="PF00789">
    <property type="entry name" value="UBX"/>
    <property type="match status" value="1"/>
</dbReference>
<dbReference type="InterPro" id="IPR006577">
    <property type="entry name" value="UAS"/>
</dbReference>
<feature type="region of interest" description="Disordered" evidence="2">
    <location>
        <begin position="74"/>
        <end position="99"/>
    </location>
</feature>
<feature type="compositionally biased region" description="Basic and acidic residues" evidence="2">
    <location>
        <begin position="450"/>
        <end position="468"/>
    </location>
</feature>
<dbReference type="PANTHER" id="PTHR23322">
    <property type="entry name" value="FAS-ASSOCIATED PROTEIN"/>
    <property type="match status" value="1"/>
</dbReference>
<feature type="domain" description="UBX" evidence="3">
    <location>
        <begin position="339"/>
        <end position="448"/>
    </location>
</feature>
<dbReference type="GO" id="GO:0005783">
    <property type="term" value="C:endoplasmic reticulum"/>
    <property type="evidence" value="ECO:0007669"/>
    <property type="project" value="TreeGrafter"/>
</dbReference>
<dbReference type="GO" id="GO:0036503">
    <property type="term" value="P:ERAD pathway"/>
    <property type="evidence" value="ECO:0007669"/>
    <property type="project" value="TreeGrafter"/>
</dbReference>
<proteinExistence type="predicted"/>
<protein>
    <recommendedName>
        <fullName evidence="3">UBX domain-containing protein</fullName>
    </recommendedName>
</protein>
<sequence>MLSSILTFPFHILASLVRFIFHTLRIPIPRVPFSSLNFYRPLIARPSTRSDPYTVSDRWVRSLEEETGAHCLSRASPVTGAGPSTSQLQSSELRSRHSTASPRLLPDFTLGSYDEILRLCQSEIRIGCVILVSNEHDDVPDFKRHTLTDPTLIELFHKHKFVVWGGDVREREAWSAAQKLQATTFPFVAFVALQPPRASSFMGASSRSSSSPSLTILSRHQGPSTPASAPTSARSLVDQVTLQLIPRVMPFLEGLRVAAAERARERALRDEQDAAFRESARRDREKEAHRIEEARRAAELEKAELERKRAEEETHARIVNARDRWRREFRQLLIPPDTSSVDQIRVTIRLPDGQRLVWLAVRSSTVTSLYCYVDAHLSHIDITLTDTKALASVAEKDLQELIQSSGQLAEAWWGFSLFTAYPRQEIPWQPAARLMDIEGLGNGGQIVVETRGESSGRHDDGYDTEKSE</sequence>
<dbReference type="SUPFAM" id="SSF52833">
    <property type="entry name" value="Thioredoxin-like"/>
    <property type="match status" value="1"/>
</dbReference>
<dbReference type="Gene3D" id="3.40.30.10">
    <property type="entry name" value="Glutaredoxin"/>
    <property type="match status" value="1"/>
</dbReference>
<dbReference type="PANTHER" id="PTHR23322:SF1">
    <property type="entry name" value="FAS-ASSOCIATED FACTOR 2"/>
    <property type="match status" value="1"/>
</dbReference>
<feature type="region of interest" description="Disordered" evidence="2">
    <location>
        <begin position="201"/>
        <end position="233"/>
    </location>
</feature>
<evidence type="ECO:0000256" key="1">
    <source>
        <dbReference type="ARBA" id="ARBA00023054"/>
    </source>
</evidence>
<evidence type="ECO:0000313" key="5">
    <source>
        <dbReference type="Proteomes" id="UP001201163"/>
    </source>
</evidence>
<dbReference type="InterPro" id="IPR001012">
    <property type="entry name" value="UBX_dom"/>
</dbReference>
<dbReference type="InterPro" id="IPR050730">
    <property type="entry name" value="UBX_domain-protein"/>
</dbReference>
<keyword evidence="1" id="KW-0175">Coiled coil</keyword>
<name>A0AAD4QG05_9AGAM</name>
<evidence type="ECO:0000256" key="2">
    <source>
        <dbReference type="SAM" id="MobiDB-lite"/>
    </source>
</evidence>
<dbReference type="Proteomes" id="UP001201163">
    <property type="component" value="Unassembled WGS sequence"/>
</dbReference>
<dbReference type="InterPro" id="IPR029071">
    <property type="entry name" value="Ubiquitin-like_domsf"/>
</dbReference>
<feature type="compositionally biased region" description="Polar residues" evidence="2">
    <location>
        <begin position="82"/>
        <end position="92"/>
    </location>
</feature>
<comment type="caution">
    <text evidence="4">The sequence shown here is derived from an EMBL/GenBank/DDBJ whole genome shotgun (WGS) entry which is preliminary data.</text>
</comment>
<gene>
    <name evidence="4" type="ORF">EDB92DRAFT_2062728</name>
</gene>
<evidence type="ECO:0000259" key="3">
    <source>
        <dbReference type="PROSITE" id="PS50033"/>
    </source>
</evidence>
<dbReference type="InterPro" id="IPR036249">
    <property type="entry name" value="Thioredoxin-like_sf"/>
</dbReference>
<organism evidence="4 5">
    <name type="scientific">Lactarius akahatsu</name>
    <dbReference type="NCBI Taxonomy" id="416441"/>
    <lineage>
        <taxon>Eukaryota</taxon>
        <taxon>Fungi</taxon>
        <taxon>Dikarya</taxon>
        <taxon>Basidiomycota</taxon>
        <taxon>Agaricomycotina</taxon>
        <taxon>Agaricomycetes</taxon>
        <taxon>Russulales</taxon>
        <taxon>Russulaceae</taxon>
        <taxon>Lactarius</taxon>
    </lineage>
</organism>
<dbReference type="EMBL" id="JAKELL010000009">
    <property type="protein sequence ID" value="KAH8996271.1"/>
    <property type="molecule type" value="Genomic_DNA"/>
</dbReference>
<feature type="region of interest" description="Disordered" evidence="2">
    <location>
        <begin position="268"/>
        <end position="289"/>
    </location>
</feature>
<dbReference type="AlphaFoldDB" id="A0AAD4QG05"/>
<feature type="region of interest" description="Disordered" evidence="2">
    <location>
        <begin position="448"/>
        <end position="468"/>
    </location>
</feature>